<evidence type="ECO:0000313" key="2">
    <source>
        <dbReference type="EMBL" id="KAF9606244.1"/>
    </source>
</evidence>
<dbReference type="InterPro" id="IPR001810">
    <property type="entry name" value="F-box_dom"/>
</dbReference>
<proteinExistence type="predicted"/>
<evidence type="ECO:0000313" key="3">
    <source>
        <dbReference type="Proteomes" id="UP000631114"/>
    </source>
</evidence>
<gene>
    <name evidence="2" type="ORF">IFM89_024065</name>
</gene>
<dbReference type="SMART" id="SM00256">
    <property type="entry name" value="FBOX"/>
    <property type="match status" value="1"/>
</dbReference>
<dbReference type="Gene3D" id="1.20.1280.50">
    <property type="match status" value="1"/>
</dbReference>
<dbReference type="PANTHER" id="PTHR47602:SF2">
    <property type="entry name" value="F-BOX PROTEIN SKIP22"/>
    <property type="match status" value="1"/>
</dbReference>
<protein>
    <recommendedName>
        <fullName evidence="1">F-box domain-containing protein</fullName>
    </recommendedName>
</protein>
<evidence type="ECO:0000259" key="1">
    <source>
        <dbReference type="PROSITE" id="PS50181"/>
    </source>
</evidence>
<keyword evidence="3" id="KW-1185">Reference proteome</keyword>
<dbReference type="SUPFAM" id="SSF81383">
    <property type="entry name" value="F-box domain"/>
    <property type="match status" value="1"/>
</dbReference>
<sequence length="153" mass="17770">MTNGSSKSFHEGKVVEFWRIVKDELALPLLTDLCEKTGLIPPPCFTRLPADLKLKILEFLPSANVDKVGRVSSELRYLSRNEQLWKQKFMEEIPLGSSLTLLGWYFVRLHWRLKFPISRDIAKTEKMRTQDHWIFLVSGVLPPKIGHHRGLIF</sequence>
<organism evidence="2 3">
    <name type="scientific">Coptis chinensis</name>
    <dbReference type="NCBI Taxonomy" id="261450"/>
    <lineage>
        <taxon>Eukaryota</taxon>
        <taxon>Viridiplantae</taxon>
        <taxon>Streptophyta</taxon>
        <taxon>Embryophyta</taxon>
        <taxon>Tracheophyta</taxon>
        <taxon>Spermatophyta</taxon>
        <taxon>Magnoliopsida</taxon>
        <taxon>Ranunculales</taxon>
        <taxon>Ranunculaceae</taxon>
        <taxon>Coptidoideae</taxon>
        <taxon>Coptis</taxon>
    </lineage>
</organism>
<reference evidence="2 3" key="1">
    <citation type="submission" date="2020-10" db="EMBL/GenBank/DDBJ databases">
        <title>The Coptis chinensis genome and diversification of protoberbering-type alkaloids.</title>
        <authorList>
            <person name="Wang B."/>
            <person name="Shu S."/>
            <person name="Song C."/>
            <person name="Liu Y."/>
        </authorList>
    </citation>
    <scope>NUCLEOTIDE SEQUENCE [LARGE SCALE GENOMIC DNA]</scope>
    <source>
        <strain evidence="2">HL-2020</strain>
        <tissue evidence="2">Leaf</tissue>
    </source>
</reference>
<name>A0A835HWX4_9MAGN</name>
<dbReference type="PANTHER" id="PTHR47602">
    <property type="entry name" value="F-BOX PROTEIN SKIP22"/>
    <property type="match status" value="1"/>
</dbReference>
<dbReference type="PROSITE" id="PS50181">
    <property type="entry name" value="FBOX"/>
    <property type="match status" value="1"/>
</dbReference>
<comment type="caution">
    <text evidence="2">The sequence shown here is derived from an EMBL/GenBank/DDBJ whole genome shotgun (WGS) entry which is preliminary data.</text>
</comment>
<dbReference type="Proteomes" id="UP000631114">
    <property type="component" value="Unassembled WGS sequence"/>
</dbReference>
<dbReference type="AlphaFoldDB" id="A0A835HWX4"/>
<dbReference type="CDD" id="cd22165">
    <property type="entry name" value="F-box_AtSKIP22-like"/>
    <property type="match status" value="1"/>
</dbReference>
<feature type="domain" description="F-box" evidence="1">
    <location>
        <begin position="42"/>
        <end position="88"/>
    </location>
</feature>
<accession>A0A835HWX4</accession>
<dbReference type="EMBL" id="JADFTS010000005">
    <property type="protein sequence ID" value="KAF9606244.1"/>
    <property type="molecule type" value="Genomic_DNA"/>
</dbReference>
<dbReference type="Pfam" id="PF12937">
    <property type="entry name" value="F-box-like"/>
    <property type="match status" value="1"/>
</dbReference>
<dbReference type="InterPro" id="IPR036047">
    <property type="entry name" value="F-box-like_dom_sf"/>
</dbReference>
<dbReference type="OrthoDB" id="101791at2759"/>